<dbReference type="Gene3D" id="2.102.10.10">
    <property type="entry name" value="Rieske [2Fe-2S] iron-sulphur domain"/>
    <property type="match status" value="1"/>
</dbReference>
<evidence type="ECO:0000313" key="11">
    <source>
        <dbReference type="Proteomes" id="UP000612893"/>
    </source>
</evidence>
<keyword evidence="5" id="KW-0411">Iron-sulfur</keyword>
<reference evidence="10" key="1">
    <citation type="submission" date="2020-10" db="EMBL/GenBank/DDBJ databases">
        <title>Ca. Dormibacterota MAGs.</title>
        <authorList>
            <person name="Montgomery K."/>
        </authorList>
    </citation>
    <scope>NUCLEOTIDE SEQUENCE [LARGE SCALE GENOMIC DNA]</scope>
    <source>
        <strain evidence="10">SC8812_S17_10</strain>
    </source>
</reference>
<dbReference type="GO" id="GO:0016705">
    <property type="term" value="F:oxidoreductase activity, acting on paired donors, with incorporation or reduction of molecular oxygen"/>
    <property type="evidence" value="ECO:0007669"/>
    <property type="project" value="UniProtKB-ARBA"/>
</dbReference>
<feature type="domain" description="Rieske" evidence="9">
    <location>
        <begin position="15"/>
        <end position="128"/>
    </location>
</feature>
<dbReference type="InterPro" id="IPR012748">
    <property type="entry name" value="Rieske-like_NirD"/>
</dbReference>
<dbReference type="Proteomes" id="UP000612893">
    <property type="component" value="Unassembled WGS sequence"/>
</dbReference>
<protein>
    <submittedName>
        <fullName evidence="10">Nitrite reductase (NAD(P)H) small subunit</fullName>
    </submittedName>
</protein>
<dbReference type="PROSITE" id="PS51296">
    <property type="entry name" value="RIESKE"/>
    <property type="match status" value="1"/>
</dbReference>
<evidence type="ECO:0000256" key="1">
    <source>
        <dbReference type="ARBA" id="ARBA00022714"/>
    </source>
</evidence>
<evidence type="ECO:0000256" key="2">
    <source>
        <dbReference type="ARBA" id="ARBA00022723"/>
    </source>
</evidence>
<evidence type="ECO:0000256" key="4">
    <source>
        <dbReference type="ARBA" id="ARBA00023004"/>
    </source>
</evidence>
<organism evidence="10 11">
    <name type="scientific">Candidatus Nephthysia bennettiae</name>
    <dbReference type="NCBI Taxonomy" id="3127016"/>
    <lineage>
        <taxon>Bacteria</taxon>
        <taxon>Bacillati</taxon>
        <taxon>Candidatus Dormiibacterota</taxon>
        <taxon>Candidatus Dormibacteria</taxon>
        <taxon>Candidatus Dormibacterales</taxon>
        <taxon>Candidatus Dormibacteraceae</taxon>
        <taxon>Candidatus Nephthysia</taxon>
    </lineage>
</organism>
<keyword evidence="1" id="KW-0001">2Fe-2S</keyword>
<dbReference type="PANTHER" id="PTHR21496">
    <property type="entry name" value="FERREDOXIN-RELATED"/>
    <property type="match status" value="1"/>
</dbReference>
<proteinExistence type="inferred from homology"/>
<gene>
    <name evidence="10" type="ORF">JF922_15575</name>
</gene>
<keyword evidence="11" id="KW-1185">Reference proteome</keyword>
<dbReference type="GO" id="GO:0051537">
    <property type="term" value="F:2 iron, 2 sulfur cluster binding"/>
    <property type="evidence" value="ECO:0007669"/>
    <property type="project" value="UniProtKB-KW"/>
</dbReference>
<dbReference type="AlphaFoldDB" id="A0A934K3U5"/>
<name>A0A934K3U5_9BACT</name>
<evidence type="ECO:0000256" key="5">
    <source>
        <dbReference type="ARBA" id="ARBA00023014"/>
    </source>
</evidence>
<keyword evidence="6" id="KW-0534">Nitrate assimilation</keyword>
<sequence length="136" mass="14699">MADDVSSRSAQPGLVDAGPAADYRPGVPRLLSINGKEVGVVRWGDRFFAIWNHCPDQGGPLCAGTVRALLAGGLSGAHVHLSLDEARPTIACPWHHYEFDLETGRELRGGGRKAITYPVEVRNGRVYVKSGRAEHE</sequence>
<dbReference type="Pfam" id="PF13806">
    <property type="entry name" value="Rieske_2"/>
    <property type="match status" value="1"/>
</dbReference>
<evidence type="ECO:0000256" key="7">
    <source>
        <dbReference type="ARBA" id="ARBA00034078"/>
    </source>
</evidence>
<evidence type="ECO:0000256" key="8">
    <source>
        <dbReference type="ARBA" id="ARBA00038001"/>
    </source>
</evidence>
<dbReference type="GO" id="GO:0046872">
    <property type="term" value="F:metal ion binding"/>
    <property type="evidence" value="ECO:0007669"/>
    <property type="project" value="UniProtKB-KW"/>
</dbReference>
<evidence type="ECO:0000259" key="9">
    <source>
        <dbReference type="PROSITE" id="PS51296"/>
    </source>
</evidence>
<dbReference type="GO" id="GO:0042128">
    <property type="term" value="P:nitrate assimilation"/>
    <property type="evidence" value="ECO:0007669"/>
    <property type="project" value="UniProtKB-KW"/>
</dbReference>
<dbReference type="RefSeq" id="WP_338202993.1">
    <property type="nucleotide sequence ID" value="NZ_JAEKNR010000155.1"/>
</dbReference>
<accession>A0A934K3U5</accession>
<comment type="similarity">
    <text evidence="8">Belongs to the bacterial ring-hydroxylating dioxygenase ferredoxin component family.</text>
</comment>
<dbReference type="EMBL" id="JAEKNR010000155">
    <property type="protein sequence ID" value="MBJ7599484.1"/>
    <property type="molecule type" value="Genomic_DNA"/>
</dbReference>
<evidence type="ECO:0000256" key="6">
    <source>
        <dbReference type="ARBA" id="ARBA00023063"/>
    </source>
</evidence>
<keyword evidence="3" id="KW-0560">Oxidoreductase</keyword>
<dbReference type="InterPro" id="IPR036922">
    <property type="entry name" value="Rieske_2Fe-2S_sf"/>
</dbReference>
<comment type="caution">
    <text evidence="10">The sequence shown here is derived from an EMBL/GenBank/DDBJ whole genome shotgun (WGS) entry which is preliminary data.</text>
</comment>
<keyword evidence="4" id="KW-0408">Iron</keyword>
<evidence type="ECO:0000313" key="10">
    <source>
        <dbReference type="EMBL" id="MBJ7599484.1"/>
    </source>
</evidence>
<dbReference type="PANTHER" id="PTHR21496:SF0">
    <property type="entry name" value="RIESKE DOMAIN-CONTAINING PROTEIN"/>
    <property type="match status" value="1"/>
</dbReference>
<dbReference type="InterPro" id="IPR017941">
    <property type="entry name" value="Rieske_2Fe-2S"/>
</dbReference>
<keyword evidence="2" id="KW-0479">Metal-binding</keyword>
<comment type="cofactor">
    <cofactor evidence="7">
        <name>[2Fe-2S] cluster</name>
        <dbReference type="ChEBI" id="CHEBI:190135"/>
    </cofactor>
</comment>
<evidence type="ECO:0000256" key="3">
    <source>
        <dbReference type="ARBA" id="ARBA00023002"/>
    </source>
</evidence>
<dbReference type="GO" id="GO:0004497">
    <property type="term" value="F:monooxygenase activity"/>
    <property type="evidence" value="ECO:0007669"/>
    <property type="project" value="UniProtKB-ARBA"/>
</dbReference>
<dbReference type="SUPFAM" id="SSF50022">
    <property type="entry name" value="ISP domain"/>
    <property type="match status" value="1"/>
</dbReference>